<proteinExistence type="predicted"/>
<keyword evidence="2" id="KW-1185">Reference proteome</keyword>
<dbReference type="Proteomes" id="UP001238163">
    <property type="component" value="Unassembled WGS sequence"/>
</dbReference>
<dbReference type="AlphaFoldDB" id="A0AAE3VJ96"/>
<dbReference type="EMBL" id="JAUSVL010000001">
    <property type="protein sequence ID" value="MDQ0291139.1"/>
    <property type="molecule type" value="Genomic_DNA"/>
</dbReference>
<name>A0AAE3VJ96_9BACT</name>
<protein>
    <submittedName>
        <fullName evidence="1">Uncharacterized protein</fullName>
    </submittedName>
</protein>
<evidence type="ECO:0000313" key="1">
    <source>
        <dbReference type="EMBL" id="MDQ0291139.1"/>
    </source>
</evidence>
<reference evidence="1" key="1">
    <citation type="submission" date="2023-07" db="EMBL/GenBank/DDBJ databases">
        <title>Genomic Encyclopedia of Type Strains, Phase IV (KMG-IV): sequencing the most valuable type-strain genomes for metagenomic binning, comparative biology and taxonomic classification.</title>
        <authorList>
            <person name="Goeker M."/>
        </authorList>
    </citation>
    <scope>NUCLEOTIDE SEQUENCE</scope>
    <source>
        <strain evidence="1">DSM 24202</strain>
    </source>
</reference>
<comment type="caution">
    <text evidence="1">The sequence shown here is derived from an EMBL/GenBank/DDBJ whole genome shotgun (WGS) entry which is preliminary data.</text>
</comment>
<gene>
    <name evidence="1" type="ORF">J3R75_003246</name>
</gene>
<accession>A0AAE3VJ96</accession>
<sequence length="45" mass="4945">MSHTSYHTSPAPPTSHTSPANHPYVLYVLSFPPYSSTFLVPRQSG</sequence>
<evidence type="ECO:0000313" key="2">
    <source>
        <dbReference type="Proteomes" id="UP001238163"/>
    </source>
</evidence>
<organism evidence="1 2">
    <name type="scientific">Oligosphaera ethanolica</name>
    <dbReference type="NCBI Taxonomy" id="760260"/>
    <lineage>
        <taxon>Bacteria</taxon>
        <taxon>Pseudomonadati</taxon>
        <taxon>Lentisphaerota</taxon>
        <taxon>Oligosphaeria</taxon>
        <taxon>Oligosphaerales</taxon>
        <taxon>Oligosphaeraceae</taxon>
        <taxon>Oligosphaera</taxon>
    </lineage>
</organism>